<dbReference type="Gene3D" id="2.60.120.260">
    <property type="entry name" value="Galactose-binding domain-like"/>
    <property type="match status" value="1"/>
</dbReference>
<accession>A0ABN8T1W7</accession>
<gene>
    <name evidence="2" type="ORF">PEVE_00034808</name>
</gene>
<dbReference type="SUPFAM" id="SSF49785">
    <property type="entry name" value="Galactose-binding domain-like"/>
    <property type="match status" value="1"/>
</dbReference>
<dbReference type="InterPro" id="IPR008979">
    <property type="entry name" value="Galactose-bd-like_sf"/>
</dbReference>
<dbReference type="PROSITE" id="PS01286">
    <property type="entry name" value="FA58C_2"/>
    <property type="match status" value="1"/>
</dbReference>
<protein>
    <recommendedName>
        <fullName evidence="1">F5/8 type C domain-containing protein</fullName>
    </recommendedName>
</protein>
<keyword evidence="3" id="KW-1185">Reference proteome</keyword>
<name>A0ABN8T1W7_9CNID</name>
<reference evidence="2 3" key="1">
    <citation type="submission" date="2022-05" db="EMBL/GenBank/DDBJ databases">
        <authorList>
            <consortium name="Genoscope - CEA"/>
            <person name="William W."/>
        </authorList>
    </citation>
    <scope>NUCLEOTIDE SEQUENCE [LARGE SCALE GENOMIC DNA]</scope>
</reference>
<dbReference type="EMBL" id="CALNXI010005310">
    <property type="protein sequence ID" value="CAH3197418.1"/>
    <property type="molecule type" value="Genomic_DNA"/>
</dbReference>
<dbReference type="PANTHER" id="PTHR24543:SF325">
    <property type="entry name" value="F5_8 TYPE C DOMAIN-CONTAINING PROTEIN"/>
    <property type="match status" value="1"/>
</dbReference>
<dbReference type="PANTHER" id="PTHR24543">
    <property type="entry name" value="MULTICOPPER OXIDASE-RELATED"/>
    <property type="match status" value="1"/>
</dbReference>
<evidence type="ECO:0000259" key="1">
    <source>
        <dbReference type="PROSITE" id="PS50022"/>
    </source>
</evidence>
<dbReference type="Pfam" id="PF00754">
    <property type="entry name" value="F5_F8_type_C"/>
    <property type="match status" value="1"/>
</dbReference>
<comment type="caution">
    <text evidence="2">The sequence shown here is derived from an EMBL/GenBank/DDBJ whole genome shotgun (WGS) entry which is preliminary data.</text>
</comment>
<evidence type="ECO:0000313" key="3">
    <source>
        <dbReference type="Proteomes" id="UP001159427"/>
    </source>
</evidence>
<sequence length="117" mass="13724">WSSLNNDIYQWLQVDLGTYTTVTRIATQGRSDMYEWVTKYRLQYSEDGVNFHFYKALAQDSAKVFLANKDRNTIVYNILNPPITTRFIRIKPMEWRGHISMRMEIYGCPGCTTPLGM</sequence>
<dbReference type="InterPro" id="IPR000421">
    <property type="entry name" value="FA58C"/>
</dbReference>
<dbReference type="Proteomes" id="UP001159427">
    <property type="component" value="Unassembled WGS sequence"/>
</dbReference>
<feature type="non-terminal residue" evidence="2">
    <location>
        <position position="117"/>
    </location>
</feature>
<dbReference type="SMART" id="SM00231">
    <property type="entry name" value="FA58C"/>
    <property type="match status" value="1"/>
</dbReference>
<proteinExistence type="predicted"/>
<organism evidence="2 3">
    <name type="scientific">Porites evermanni</name>
    <dbReference type="NCBI Taxonomy" id="104178"/>
    <lineage>
        <taxon>Eukaryota</taxon>
        <taxon>Metazoa</taxon>
        <taxon>Cnidaria</taxon>
        <taxon>Anthozoa</taxon>
        <taxon>Hexacorallia</taxon>
        <taxon>Scleractinia</taxon>
        <taxon>Fungiina</taxon>
        <taxon>Poritidae</taxon>
        <taxon>Porites</taxon>
    </lineage>
</organism>
<evidence type="ECO:0000313" key="2">
    <source>
        <dbReference type="EMBL" id="CAH3197418.1"/>
    </source>
</evidence>
<feature type="non-terminal residue" evidence="2">
    <location>
        <position position="1"/>
    </location>
</feature>
<feature type="domain" description="F5/8 type C" evidence="1">
    <location>
        <begin position="1"/>
        <end position="108"/>
    </location>
</feature>
<dbReference type="CDD" id="cd00057">
    <property type="entry name" value="FA58C"/>
    <property type="match status" value="1"/>
</dbReference>
<dbReference type="PROSITE" id="PS50022">
    <property type="entry name" value="FA58C_3"/>
    <property type="match status" value="1"/>
</dbReference>